<comment type="caution">
    <text evidence="2">The sequence shown here is derived from an EMBL/GenBank/DDBJ whole genome shotgun (WGS) entry which is preliminary data.</text>
</comment>
<feature type="region of interest" description="Disordered" evidence="1">
    <location>
        <begin position="49"/>
        <end position="94"/>
    </location>
</feature>
<evidence type="ECO:0000256" key="1">
    <source>
        <dbReference type="SAM" id="MobiDB-lite"/>
    </source>
</evidence>
<proteinExistence type="predicted"/>
<dbReference type="Proteomes" id="UP000070138">
    <property type="component" value="Unassembled WGS sequence"/>
</dbReference>
<dbReference type="EMBL" id="JRWG01000001">
    <property type="protein sequence ID" value="KXO00981.1"/>
    <property type="molecule type" value="Genomic_DNA"/>
</dbReference>
<gene>
    <name evidence="2" type="ORF">LS48_00430</name>
</gene>
<reference evidence="2 3" key="2">
    <citation type="journal article" date="2016" name="Int. J. Syst. Evol. Microbiol.">
        <title>Vitellibacter aquimaris sp. nov., a marine bacterium isolated from seawater.</title>
        <authorList>
            <person name="Thevarajoo S."/>
            <person name="Selvaratnam C."/>
            <person name="Goh K.M."/>
            <person name="Hong K.W."/>
            <person name="Chan X.Y."/>
            <person name="Chan K.G."/>
            <person name="Chong C.S."/>
        </authorList>
    </citation>
    <scope>NUCLEOTIDE SEQUENCE [LARGE SCALE GENOMIC DNA]</scope>
    <source>
        <strain evidence="2 3">D-24</strain>
    </source>
</reference>
<organism evidence="2 3">
    <name type="scientific">Aequorivita aquimaris</name>
    <dbReference type="NCBI Taxonomy" id="1548749"/>
    <lineage>
        <taxon>Bacteria</taxon>
        <taxon>Pseudomonadati</taxon>
        <taxon>Bacteroidota</taxon>
        <taxon>Flavobacteriia</taxon>
        <taxon>Flavobacteriales</taxon>
        <taxon>Flavobacteriaceae</taxon>
        <taxon>Aequorivita</taxon>
    </lineage>
</organism>
<accession>A0A137RLE0</accession>
<sequence>MRFYRVWKVTILNLKRRFETIEIQSKCWCHNKIFLILKKNVIMGNTVDGFGKKRDHNQYGEVEKDKDKIKKDTNLPKPPNRGSDSNLKNKKTSK</sequence>
<reference evidence="3" key="1">
    <citation type="submission" date="2014-10" db="EMBL/GenBank/DDBJ databases">
        <title>Genome sequencing of Vitellibacter sp. D-24.</title>
        <authorList>
            <person name="Thevarajoo S."/>
            <person name="Selvaratnam C."/>
            <person name="Goh K.M."/>
            <person name="Chong C.S."/>
        </authorList>
    </citation>
    <scope>NUCLEOTIDE SEQUENCE [LARGE SCALE GENOMIC DNA]</scope>
    <source>
        <strain evidence="3">D-24</strain>
    </source>
</reference>
<dbReference type="AlphaFoldDB" id="A0A137RLE0"/>
<evidence type="ECO:0000313" key="2">
    <source>
        <dbReference type="EMBL" id="KXO00981.1"/>
    </source>
</evidence>
<protein>
    <submittedName>
        <fullName evidence="2">Uncharacterized protein</fullName>
    </submittedName>
</protein>
<keyword evidence="3" id="KW-1185">Reference proteome</keyword>
<dbReference type="STRING" id="1548749.LS48_00430"/>
<evidence type="ECO:0000313" key="3">
    <source>
        <dbReference type="Proteomes" id="UP000070138"/>
    </source>
</evidence>
<name>A0A137RLE0_9FLAO</name>
<feature type="compositionally biased region" description="Basic and acidic residues" evidence="1">
    <location>
        <begin position="50"/>
        <end position="74"/>
    </location>
</feature>